<dbReference type="Proteomes" id="UP000588158">
    <property type="component" value="Unassembled WGS sequence"/>
</dbReference>
<accession>A0A841AG49</accession>
<sequence>MTRRELRSLLLRTALFLVLAIAVVAVAGIAGLRIPWPLPVSLALVAGAGSWLLDRGVDHDDQLDAPALDLDADYALPHAQDTTVRRLEEAVHGAQPRRRMTSRALARTLGEIAEERERDPEAPPLPPDLARLIATAREPDAEAHPVGPIDRRTLHRYLHQLAAREERER</sequence>
<keyword evidence="3" id="KW-1185">Reference proteome</keyword>
<keyword evidence="1" id="KW-0472">Membrane</keyword>
<proteinExistence type="predicted"/>
<keyword evidence="1" id="KW-0812">Transmembrane</keyword>
<evidence type="ECO:0000313" key="3">
    <source>
        <dbReference type="Proteomes" id="UP000588158"/>
    </source>
</evidence>
<organism evidence="2 3">
    <name type="scientific">Brachybacterium aquaticum</name>
    <dbReference type="NCBI Taxonomy" id="1432564"/>
    <lineage>
        <taxon>Bacteria</taxon>
        <taxon>Bacillati</taxon>
        <taxon>Actinomycetota</taxon>
        <taxon>Actinomycetes</taxon>
        <taxon>Micrococcales</taxon>
        <taxon>Dermabacteraceae</taxon>
        <taxon>Brachybacterium</taxon>
    </lineage>
</organism>
<dbReference type="RefSeq" id="WP_184325604.1">
    <property type="nucleotide sequence ID" value="NZ_JACHLZ010000001.1"/>
</dbReference>
<evidence type="ECO:0000313" key="2">
    <source>
        <dbReference type="EMBL" id="MBB5832250.1"/>
    </source>
</evidence>
<feature type="transmembrane region" description="Helical" evidence="1">
    <location>
        <begin position="9"/>
        <end position="30"/>
    </location>
</feature>
<gene>
    <name evidence="2" type="ORF">HNR70_002063</name>
</gene>
<evidence type="ECO:0000256" key="1">
    <source>
        <dbReference type="SAM" id="Phobius"/>
    </source>
</evidence>
<comment type="caution">
    <text evidence="2">The sequence shown here is derived from an EMBL/GenBank/DDBJ whole genome shotgun (WGS) entry which is preliminary data.</text>
</comment>
<name>A0A841AG49_9MICO</name>
<reference evidence="2 3" key="1">
    <citation type="submission" date="2020-08" db="EMBL/GenBank/DDBJ databases">
        <title>Sequencing the genomes of 1000 actinobacteria strains.</title>
        <authorList>
            <person name="Klenk H.-P."/>
        </authorList>
    </citation>
    <scope>NUCLEOTIDE SEQUENCE [LARGE SCALE GENOMIC DNA]</scope>
    <source>
        <strain evidence="2 3">DSM 28796</strain>
    </source>
</reference>
<protein>
    <submittedName>
        <fullName evidence="2">Uncharacterized protein</fullName>
    </submittedName>
</protein>
<keyword evidence="1" id="KW-1133">Transmembrane helix</keyword>
<dbReference type="AlphaFoldDB" id="A0A841AG49"/>
<dbReference type="EMBL" id="JACHLZ010000001">
    <property type="protein sequence ID" value="MBB5832250.1"/>
    <property type="molecule type" value="Genomic_DNA"/>
</dbReference>